<reference evidence="2" key="1">
    <citation type="submission" date="2023-12" db="EMBL/GenBank/DDBJ databases">
        <authorList>
            <person name="Brown T."/>
        </authorList>
    </citation>
    <scope>NUCLEOTIDE SEQUENCE</scope>
</reference>
<feature type="region of interest" description="Disordered" evidence="1">
    <location>
        <begin position="42"/>
        <end position="91"/>
    </location>
</feature>
<proteinExistence type="predicted"/>
<protein>
    <submittedName>
        <fullName evidence="2">Uncharacterized protein</fullName>
    </submittedName>
</protein>
<gene>
    <name evidence="2" type="ORF">MPIPNATIZW_LOCUS9434</name>
</gene>
<name>A0ABN9ZU05_PIPNA</name>
<organism evidence="2 3">
    <name type="scientific">Pipistrellus nathusii</name>
    <name type="common">Nathusius' pipistrelle</name>
    <dbReference type="NCBI Taxonomy" id="59473"/>
    <lineage>
        <taxon>Eukaryota</taxon>
        <taxon>Metazoa</taxon>
        <taxon>Chordata</taxon>
        <taxon>Craniata</taxon>
        <taxon>Vertebrata</taxon>
        <taxon>Euteleostomi</taxon>
        <taxon>Mammalia</taxon>
        <taxon>Eutheria</taxon>
        <taxon>Laurasiatheria</taxon>
        <taxon>Chiroptera</taxon>
        <taxon>Yangochiroptera</taxon>
        <taxon>Vespertilionidae</taxon>
        <taxon>Pipistrellus</taxon>
    </lineage>
</organism>
<dbReference type="Proteomes" id="UP001314169">
    <property type="component" value="Chromosome 2"/>
</dbReference>
<keyword evidence="3" id="KW-1185">Reference proteome</keyword>
<accession>A0ABN9ZU05</accession>
<evidence type="ECO:0000256" key="1">
    <source>
        <dbReference type="SAM" id="MobiDB-lite"/>
    </source>
</evidence>
<sequence>MHCEVAEAPSDRRPKEAPGPGRGPAGLGAHMAFRVAVGGGCCGDGDPRDLLPRLSAPPLRAHDLLRPRSPRDYGPSKAAVGKGHPDPRPRM</sequence>
<feature type="compositionally biased region" description="Basic and acidic residues" evidence="1">
    <location>
        <begin position="1"/>
        <end position="16"/>
    </location>
</feature>
<feature type="region of interest" description="Disordered" evidence="1">
    <location>
        <begin position="1"/>
        <end position="27"/>
    </location>
</feature>
<feature type="compositionally biased region" description="Basic and acidic residues" evidence="1">
    <location>
        <begin position="60"/>
        <end position="71"/>
    </location>
</feature>
<evidence type="ECO:0000313" key="3">
    <source>
        <dbReference type="Proteomes" id="UP001314169"/>
    </source>
</evidence>
<dbReference type="EMBL" id="OY882859">
    <property type="protein sequence ID" value="CAK6441128.1"/>
    <property type="molecule type" value="Genomic_DNA"/>
</dbReference>
<evidence type="ECO:0000313" key="2">
    <source>
        <dbReference type="EMBL" id="CAK6441128.1"/>
    </source>
</evidence>